<dbReference type="PANTHER" id="PTHR34477:SF5">
    <property type="entry name" value="BSL5627 PROTEIN"/>
    <property type="match status" value="1"/>
</dbReference>
<proteinExistence type="inferred from homology"/>
<dbReference type="Proteomes" id="UP001165652">
    <property type="component" value="Unassembled WGS sequence"/>
</dbReference>
<reference evidence="3" key="2">
    <citation type="submission" date="2023-02" db="EMBL/GenBank/DDBJ databases">
        <authorList>
            <person name="Rayyan A."/>
            <person name="Meyer T."/>
            <person name="Kyndt J.A."/>
        </authorList>
    </citation>
    <scope>NUCLEOTIDE SEQUENCE</scope>
    <source>
        <strain evidence="3">DSM 9987</strain>
    </source>
</reference>
<dbReference type="SMART" id="SM00465">
    <property type="entry name" value="GIYc"/>
    <property type="match status" value="1"/>
</dbReference>
<evidence type="ECO:0000313" key="3">
    <source>
        <dbReference type="EMBL" id="MDC7789302.1"/>
    </source>
</evidence>
<dbReference type="RefSeq" id="WP_272780129.1">
    <property type="nucleotide sequence ID" value="NZ_JAQQLI010000067.1"/>
</dbReference>
<dbReference type="InterPro" id="IPR035901">
    <property type="entry name" value="GIY-YIG_endonuc_sf"/>
</dbReference>
<comment type="caution">
    <text evidence="3">The sequence shown here is derived from an EMBL/GenBank/DDBJ whole genome shotgun (WGS) entry which is preliminary data.</text>
</comment>
<evidence type="ECO:0000313" key="4">
    <source>
        <dbReference type="Proteomes" id="UP001165652"/>
    </source>
</evidence>
<dbReference type="Pfam" id="PF01541">
    <property type="entry name" value="GIY-YIG"/>
    <property type="match status" value="1"/>
</dbReference>
<evidence type="ECO:0000256" key="1">
    <source>
        <dbReference type="ARBA" id="ARBA00007435"/>
    </source>
</evidence>
<dbReference type="EMBL" id="JAQQLI010000067">
    <property type="protein sequence ID" value="MDC7789302.1"/>
    <property type="molecule type" value="Genomic_DNA"/>
</dbReference>
<evidence type="ECO:0000259" key="2">
    <source>
        <dbReference type="PROSITE" id="PS50164"/>
    </source>
</evidence>
<dbReference type="InterPro" id="IPR050190">
    <property type="entry name" value="UPF0213_domain"/>
</dbReference>
<dbReference type="SUPFAM" id="SSF82771">
    <property type="entry name" value="GIY-YIG endonuclease"/>
    <property type="match status" value="1"/>
</dbReference>
<name>A0ABT5JI82_RHOTP</name>
<dbReference type="PANTHER" id="PTHR34477">
    <property type="entry name" value="UPF0213 PROTEIN YHBQ"/>
    <property type="match status" value="1"/>
</dbReference>
<organism evidence="3 4">
    <name type="scientific">Rhodoplanes tepidamans</name>
    <name type="common">Rhodoplanes cryptolactis</name>
    <dbReference type="NCBI Taxonomy" id="200616"/>
    <lineage>
        <taxon>Bacteria</taxon>
        <taxon>Pseudomonadati</taxon>
        <taxon>Pseudomonadota</taxon>
        <taxon>Alphaproteobacteria</taxon>
        <taxon>Hyphomicrobiales</taxon>
        <taxon>Nitrobacteraceae</taxon>
        <taxon>Rhodoplanes</taxon>
    </lineage>
</organism>
<sequence length="96" mass="11468">MQRRFFVYILASGRNGTLYVGVTNDLMRRVAEHKAKRVPGFTRQYGVDILVHAEPFDSILEARVRERTLKRWHRAWKLVLIEQSNPSWRDLSEEWL</sequence>
<gene>
    <name evidence="3" type="ORF">PQJ73_26780</name>
</gene>
<dbReference type="CDD" id="cd10448">
    <property type="entry name" value="GIY-YIG_unchar_3"/>
    <property type="match status" value="1"/>
</dbReference>
<feature type="domain" description="GIY-YIG" evidence="2">
    <location>
        <begin position="3"/>
        <end position="79"/>
    </location>
</feature>
<accession>A0ABT5JI82</accession>
<keyword evidence="4" id="KW-1185">Reference proteome</keyword>
<dbReference type="PROSITE" id="PS50164">
    <property type="entry name" value="GIY_YIG"/>
    <property type="match status" value="1"/>
</dbReference>
<reference evidence="3" key="1">
    <citation type="journal article" date="2023" name="Microbiol Resour">
        <title>Genome Sequences of Rhodoplanes serenus and Two Thermotolerant Strains, Rhodoplanes tepidamans and 'Rhodoplanes cryptolactis,' Further Refine the Genus.</title>
        <authorList>
            <person name="Rayyan A.A."/>
            <person name="Kyndt J.A."/>
        </authorList>
    </citation>
    <scope>NUCLEOTIDE SEQUENCE</scope>
    <source>
        <strain evidence="3">DSM 9987</strain>
    </source>
</reference>
<dbReference type="Gene3D" id="3.40.1440.10">
    <property type="entry name" value="GIY-YIG endonuclease"/>
    <property type="match status" value="1"/>
</dbReference>
<comment type="similarity">
    <text evidence="1">Belongs to the UPF0213 family.</text>
</comment>
<dbReference type="InterPro" id="IPR000305">
    <property type="entry name" value="GIY-YIG_endonuc"/>
</dbReference>
<protein>
    <submittedName>
        <fullName evidence="3">GIY-YIG nuclease family protein</fullName>
    </submittedName>
</protein>